<dbReference type="SUPFAM" id="SSF51306">
    <property type="entry name" value="LexA/Signal peptidase"/>
    <property type="match status" value="1"/>
</dbReference>
<evidence type="ECO:0000313" key="9">
    <source>
        <dbReference type="Proteomes" id="UP000460221"/>
    </source>
</evidence>
<comment type="subcellular location">
    <subcellularLocation>
        <location evidence="1">Membrane</location>
    </subcellularLocation>
</comment>
<organism evidence="8 9">
    <name type="scientific">Nakamurella alba</name>
    <dbReference type="NCBI Taxonomy" id="2665158"/>
    <lineage>
        <taxon>Bacteria</taxon>
        <taxon>Bacillati</taxon>
        <taxon>Actinomycetota</taxon>
        <taxon>Actinomycetes</taxon>
        <taxon>Nakamurellales</taxon>
        <taxon>Nakamurellaceae</taxon>
        <taxon>Nakamurella</taxon>
    </lineage>
</organism>
<dbReference type="InterPro" id="IPR019533">
    <property type="entry name" value="Peptidase_S26"/>
</dbReference>
<dbReference type="Proteomes" id="UP000460221">
    <property type="component" value="Unassembled WGS sequence"/>
</dbReference>
<sequence length="234" mass="25854">MMSSHPVHHRLSRVRGTEVGLDLLQPAPARPRRPADDRPAPRVVLPTQRRPIDEPTPDGTLRFPPSWWFRFALSQLARLYLCFLIGATLLVTLVGLLPGWSTFVVRSGSMAPKIEVGDVVIVQARDDYSKGQVVTFHNPDLAGAVTTHRISADVDGRITTKGDANSVADPLEITRADIIGTGRILVPWIGLPMVWAQQRHWVPLGVFWASVLLALVVWRSDPELSKGGRHVAPR</sequence>
<feature type="transmembrane region" description="Helical" evidence="7">
    <location>
        <begin position="200"/>
        <end position="218"/>
    </location>
</feature>
<dbReference type="GO" id="GO:0004252">
    <property type="term" value="F:serine-type endopeptidase activity"/>
    <property type="evidence" value="ECO:0007669"/>
    <property type="project" value="UniProtKB-UniRule"/>
</dbReference>
<evidence type="ECO:0000313" key="8">
    <source>
        <dbReference type="EMBL" id="MTD15222.1"/>
    </source>
</evidence>
<dbReference type="RefSeq" id="WP_154769174.1">
    <property type="nucleotide sequence ID" value="NZ_WLYK01000005.1"/>
</dbReference>
<gene>
    <name evidence="8" type="ORF">GIS00_14865</name>
</gene>
<dbReference type="GO" id="GO:0016020">
    <property type="term" value="C:membrane"/>
    <property type="evidence" value="ECO:0007669"/>
    <property type="project" value="UniProtKB-SubCell"/>
</dbReference>
<reference evidence="8 9" key="1">
    <citation type="submission" date="2019-11" db="EMBL/GenBank/DDBJ databases">
        <authorList>
            <person name="Jiang L.-Q."/>
        </authorList>
    </citation>
    <scope>NUCLEOTIDE SEQUENCE [LARGE SCALE GENOMIC DNA]</scope>
    <source>
        <strain evidence="8 9">YIM 132087</strain>
    </source>
</reference>
<dbReference type="Gene3D" id="2.10.109.10">
    <property type="entry name" value="Umud Fragment, subunit A"/>
    <property type="match status" value="1"/>
</dbReference>
<dbReference type="NCBIfam" id="TIGR02228">
    <property type="entry name" value="sigpep_I_arch"/>
    <property type="match status" value="1"/>
</dbReference>
<dbReference type="EMBL" id="WLYK01000005">
    <property type="protein sequence ID" value="MTD15222.1"/>
    <property type="molecule type" value="Genomic_DNA"/>
</dbReference>
<dbReference type="InterPro" id="IPR036286">
    <property type="entry name" value="LexA/Signal_pep-like_sf"/>
</dbReference>
<evidence type="ECO:0000256" key="6">
    <source>
        <dbReference type="SAM" id="MobiDB-lite"/>
    </source>
</evidence>
<evidence type="ECO:0000256" key="5">
    <source>
        <dbReference type="NCBIfam" id="TIGR02228"/>
    </source>
</evidence>
<evidence type="ECO:0000256" key="4">
    <source>
        <dbReference type="ARBA" id="ARBA00023136"/>
    </source>
</evidence>
<dbReference type="GO" id="GO:0009003">
    <property type="term" value="F:signal peptidase activity"/>
    <property type="evidence" value="ECO:0007669"/>
    <property type="project" value="UniProtKB-EC"/>
</dbReference>
<comment type="caution">
    <text evidence="8">The sequence shown here is derived from an EMBL/GenBank/DDBJ whole genome shotgun (WGS) entry which is preliminary data.</text>
</comment>
<dbReference type="PANTHER" id="PTHR10806:SF6">
    <property type="entry name" value="SIGNAL PEPTIDASE COMPLEX CATALYTIC SUBUNIT SEC11"/>
    <property type="match status" value="1"/>
</dbReference>
<dbReference type="AlphaFoldDB" id="A0A7K1FM37"/>
<evidence type="ECO:0000256" key="3">
    <source>
        <dbReference type="ARBA" id="ARBA00022989"/>
    </source>
</evidence>
<accession>A0A7K1FM37</accession>
<dbReference type="EC" id="3.4.21.89" evidence="5"/>
<feature type="transmembrane region" description="Helical" evidence="7">
    <location>
        <begin position="79"/>
        <end position="100"/>
    </location>
</feature>
<keyword evidence="2 7" id="KW-0812">Transmembrane</keyword>
<keyword evidence="4 7" id="KW-0472">Membrane</keyword>
<name>A0A7K1FM37_9ACTN</name>
<keyword evidence="9" id="KW-1185">Reference proteome</keyword>
<proteinExistence type="predicted"/>
<evidence type="ECO:0000256" key="1">
    <source>
        <dbReference type="ARBA" id="ARBA00004370"/>
    </source>
</evidence>
<dbReference type="InterPro" id="IPR001733">
    <property type="entry name" value="Peptidase_S26B"/>
</dbReference>
<feature type="region of interest" description="Disordered" evidence="6">
    <location>
        <begin position="25"/>
        <end position="58"/>
    </location>
</feature>
<dbReference type="GO" id="GO:0006465">
    <property type="term" value="P:signal peptide processing"/>
    <property type="evidence" value="ECO:0007669"/>
    <property type="project" value="UniProtKB-UniRule"/>
</dbReference>
<keyword evidence="3 7" id="KW-1133">Transmembrane helix</keyword>
<dbReference type="PANTHER" id="PTHR10806">
    <property type="entry name" value="SIGNAL PEPTIDASE COMPLEX CATALYTIC SUBUNIT SEC11"/>
    <property type="match status" value="1"/>
</dbReference>
<dbReference type="CDD" id="cd06530">
    <property type="entry name" value="S26_SPase_I"/>
    <property type="match status" value="1"/>
</dbReference>
<evidence type="ECO:0000256" key="2">
    <source>
        <dbReference type="ARBA" id="ARBA00022692"/>
    </source>
</evidence>
<keyword evidence="8" id="KW-0378">Hydrolase</keyword>
<evidence type="ECO:0000256" key="7">
    <source>
        <dbReference type="SAM" id="Phobius"/>
    </source>
</evidence>
<protein>
    <recommendedName>
        <fullName evidence="5">Signal peptidase I</fullName>
        <ecNumber evidence="5">3.4.21.89</ecNumber>
    </recommendedName>
</protein>